<dbReference type="InterPro" id="IPR036265">
    <property type="entry name" value="HIT-like_sf"/>
</dbReference>
<name>A0A517PF01_9PLAN</name>
<dbReference type="GO" id="GO:0003824">
    <property type="term" value="F:catalytic activity"/>
    <property type="evidence" value="ECO:0007669"/>
    <property type="project" value="InterPro"/>
</dbReference>
<evidence type="ECO:0000256" key="1">
    <source>
        <dbReference type="PROSITE-ProRule" id="PRU00464"/>
    </source>
</evidence>
<dbReference type="Gene3D" id="3.30.428.10">
    <property type="entry name" value="HIT-like"/>
    <property type="match status" value="1"/>
</dbReference>
<keyword evidence="4" id="KW-1185">Reference proteome</keyword>
<feature type="domain" description="HIT" evidence="2">
    <location>
        <begin position="6"/>
        <end position="111"/>
    </location>
</feature>
<protein>
    <recommendedName>
        <fullName evidence="2">HIT domain-containing protein</fullName>
    </recommendedName>
</protein>
<dbReference type="KEGG" id="acaf:CA12_40830"/>
<evidence type="ECO:0000259" key="2">
    <source>
        <dbReference type="PROSITE" id="PS51084"/>
    </source>
</evidence>
<dbReference type="RefSeq" id="WP_145360935.1">
    <property type="nucleotide sequence ID" value="NZ_CP036265.1"/>
</dbReference>
<sequence>MGVIADFVSAANAGELPRAVCRLESGWVVLGDPQVLPGYCVLLADPVVGTLNDLRGDRRAAYLADMARVGDAVLAVTGCVRVNYGILGNVAPELHAHVFPRYADEPDDLRLKAVWHYEWNVAPPFAEAEHGALRDRLRAELVDPPS</sequence>
<dbReference type="Proteomes" id="UP000318741">
    <property type="component" value="Chromosome"/>
</dbReference>
<accession>A0A517PF01</accession>
<evidence type="ECO:0000313" key="3">
    <source>
        <dbReference type="EMBL" id="QDT17945.1"/>
    </source>
</evidence>
<dbReference type="PROSITE" id="PS51084">
    <property type="entry name" value="HIT_2"/>
    <property type="match status" value="1"/>
</dbReference>
<gene>
    <name evidence="3" type="ORF">CA12_40830</name>
</gene>
<evidence type="ECO:0000313" key="4">
    <source>
        <dbReference type="Proteomes" id="UP000318741"/>
    </source>
</evidence>
<proteinExistence type="predicted"/>
<reference evidence="3 4" key="1">
    <citation type="submission" date="2019-02" db="EMBL/GenBank/DDBJ databases">
        <title>Deep-cultivation of Planctomycetes and their phenomic and genomic characterization uncovers novel biology.</title>
        <authorList>
            <person name="Wiegand S."/>
            <person name="Jogler M."/>
            <person name="Boedeker C."/>
            <person name="Pinto D."/>
            <person name="Vollmers J."/>
            <person name="Rivas-Marin E."/>
            <person name="Kohn T."/>
            <person name="Peeters S.H."/>
            <person name="Heuer A."/>
            <person name="Rast P."/>
            <person name="Oberbeckmann S."/>
            <person name="Bunk B."/>
            <person name="Jeske O."/>
            <person name="Meyerdierks A."/>
            <person name="Storesund J.E."/>
            <person name="Kallscheuer N."/>
            <person name="Luecker S."/>
            <person name="Lage O.M."/>
            <person name="Pohl T."/>
            <person name="Merkel B.J."/>
            <person name="Hornburger P."/>
            <person name="Mueller R.-W."/>
            <person name="Bruemmer F."/>
            <person name="Labrenz M."/>
            <person name="Spormann A.M."/>
            <person name="Op den Camp H."/>
            <person name="Overmann J."/>
            <person name="Amann R."/>
            <person name="Jetten M.S.M."/>
            <person name="Mascher T."/>
            <person name="Medema M.H."/>
            <person name="Devos D.P."/>
            <person name="Kaster A.-K."/>
            <person name="Ovreas L."/>
            <person name="Rohde M."/>
            <person name="Galperin M.Y."/>
            <person name="Jogler C."/>
        </authorList>
    </citation>
    <scope>NUCLEOTIDE SEQUENCE [LARGE SCALE GENOMIC DNA]</scope>
    <source>
        <strain evidence="3 4">CA12</strain>
    </source>
</reference>
<comment type="caution">
    <text evidence="1">Lacks conserved residue(s) required for the propagation of feature annotation.</text>
</comment>
<dbReference type="OrthoDB" id="9799145at2"/>
<dbReference type="InterPro" id="IPR011146">
    <property type="entry name" value="HIT-like"/>
</dbReference>
<dbReference type="SUPFAM" id="SSF54197">
    <property type="entry name" value="HIT-like"/>
    <property type="match status" value="1"/>
</dbReference>
<organism evidence="3 4">
    <name type="scientific">Alienimonas californiensis</name>
    <dbReference type="NCBI Taxonomy" id="2527989"/>
    <lineage>
        <taxon>Bacteria</taxon>
        <taxon>Pseudomonadati</taxon>
        <taxon>Planctomycetota</taxon>
        <taxon>Planctomycetia</taxon>
        <taxon>Planctomycetales</taxon>
        <taxon>Planctomycetaceae</taxon>
        <taxon>Alienimonas</taxon>
    </lineage>
</organism>
<dbReference type="AlphaFoldDB" id="A0A517PF01"/>
<dbReference type="EMBL" id="CP036265">
    <property type="protein sequence ID" value="QDT17945.1"/>
    <property type="molecule type" value="Genomic_DNA"/>
</dbReference>